<gene>
    <name evidence="2" type="ORF">QYM36_013066</name>
</gene>
<protein>
    <submittedName>
        <fullName evidence="2">Uncharacterized protein</fullName>
    </submittedName>
</protein>
<comment type="caution">
    <text evidence="2">The sequence shown here is derived from an EMBL/GenBank/DDBJ whole genome shotgun (WGS) entry which is preliminary data.</text>
</comment>
<evidence type="ECO:0000313" key="2">
    <source>
        <dbReference type="EMBL" id="KAK2709273.1"/>
    </source>
</evidence>
<dbReference type="EMBL" id="JAVRJZ010000017">
    <property type="protein sequence ID" value="KAK2709273.1"/>
    <property type="molecule type" value="Genomic_DNA"/>
</dbReference>
<accession>A0AA88KW05</accession>
<evidence type="ECO:0000313" key="3">
    <source>
        <dbReference type="Proteomes" id="UP001187531"/>
    </source>
</evidence>
<proteinExistence type="predicted"/>
<organism evidence="2 3">
    <name type="scientific">Artemia franciscana</name>
    <name type="common">Brine shrimp</name>
    <name type="synonym">Artemia sanfranciscana</name>
    <dbReference type="NCBI Taxonomy" id="6661"/>
    <lineage>
        <taxon>Eukaryota</taxon>
        <taxon>Metazoa</taxon>
        <taxon>Ecdysozoa</taxon>
        <taxon>Arthropoda</taxon>
        <taxon>Crustacea</taxon>
        <taxon>Branchiopoda</taxon>
        <taxon>Anostraca</taxon>
        <taxon>Artemiidae</taxon>
        <taxon>Artemia</taxon>
    </lineage>
</organism>
<dbReference type="AlphaFoldDB" id="A0AA88KW05"/>
<feature type="compositionally biased region" description="Polar residues" evidence="1">
    <location>
        <begin position="184"/>
        <end position="200"/>
    </location>
</feature>
<feature type="region of interest" description="Disordered" evidence="1">
    <location>
        <begin position="184"/>
        <end position="252"/>
    </location>
</feature>
<feature type="compositionally biased region" description="Pro residues" evidence="1">
    <location>
        <begin position="203"/>
        <end position="212"/>
    </location>
</feature>
<dbReference type="Proteomes" id="UP001187531">
    <property type="component" value="Unassembled WGS sequence"/>
</dbReference>
<name>A0AA88KW05_ARTSF</name>
<sequence length="461" mass="52096">MLARQKLSYDSVKTNLESAKLKQKENYDRNAKDIRFNVGDLVLLHVPPVARHNKLDRIRWLGPYRVIRLMGNGINFEIRRVADGKTEIIHPNRLKLYVASQPWDHLTTKQFDRIKTDKPRKEVTWTDDQGYNLTSSNTNILTTPILTNSITAPLLDSPNPNIQTPILPVINFLPPSDRRITFTETIDNENSIGTPDTSTQPLTPLPRTPRFPIPDNLRDGNYSDQPSRFVWTPPQQRPMSLPPRLESQDSSLTPGILKQSISIGFEERLMWDDYLGPEYPDSSPLTDSHAFEPKQLSVPVKCSSPMAKAENETDDSNLSLRSNVSNRTVIETPVSGPPVVDIFQGQGEVSSSSVAPQISADKVSESEPPVDLFAPIESLIRDRAGSFPQSSQVRAKKLWDRSKVICEENLQLFDEATQFRKRSATETECELTPSRPNKVLRRSVRDIRPVTRLNYGRLVGL</sequence>
<keyword evidence="3" id="KW-1185">Reference proteome</keyword>
<reference evidence="2" key="1">
    <citation type="submission" date="2023-07" db="EMBL/GenBank/DDBJ databases">
        <title>Chromosome-level genome assembly of Artemia franciscana.</title>
        <authorList>
            <person name="Jo E."/>
        </authorList>
    </citation>
    <scope>NUCLEOTIDE SEQUENCE</scope>
    <source>
        <tissue evidence="2">Whole body</tissue>
    </source>
</reference>
<evidence type="ECO:0000256" key="1">
    <source>
        <dbReference type="SAM" id="MobiDB-lite"/>
    </source>
</evidence>